<dbReference type="Gramene" id="ESW24556">
    <property type="protein sequence ID" value="ESW24556"/>
    <property type="gene ID" value="PHAVU_004G140600g"/>
</dbReference>
<proteinExistence type="predicted"/>
<keyword evidence="2" id="KW-1185">Reference proteome</keyword>
<dbReference type="Proteomes" id="UP000000226">
    <property type="component" value="Chromosome 4"/>
</dbReference>
<organism evidence="1 2">
    <name type="scientific">Phaseolus vulgaris</name>
    <name type="common">Kidney bean</name>
    <name type="synonym">French bean</name>
    <dbReference type="NCBI Taxonomy" id="3885"/>
    <lineage>
        <taxon>Eukaryota</taxon>
        <taxon>Viridiplantae</taxon>
        <taxon>Streptophyta</taxon>
        <taxon>Embryophyta</taxon>
        <taxon>Tracheophyta</taxon>
        <taxon>Spermatophyta</taxon>
        <taxon>Magnoliopsida</taxon>
        <taxon>eudicotyledons</taxon>
        <taxon>Gunneridae</taxon>
        <taxon>Pentapetalae</taxon>
        <taxon>rosids</taxon>
        <taxon>fabids</taxon>
        <taxon>Fabales</taxon>
        <taxon>Fabaceae</taxon>
        <taxon>Papilionoideae</taxon>
        <taxon>50 kb inversion clade</taxon>
        <taxon>NPAAA clade</taxon>
        <taxon>indigoferoid/millettioid clade</taxon>
        <taxon>Phaseoleae</taxon>
        <taxon>Phaseolus</taxon>
    </lineage>
</organism>
<reference evidence="2" key="1">
    <citation type="journal article" date="2014" name="Nat. Genet.">
        <title>A reference genome for common bean and genome-wide analysis of dual domestications.</title>
        <authorList>
            <person name="Schmutz J."/>
            <person name="McClean P.E."/>
            <person name="Mamidi S."/>
            <person name="Wu G.A."/>
            <person name="Cannon S.B."/>
            <person name="Grimwood J."/>
            <person name="Jenkins J."/>
            <person name="Shu S."/>
            <person name="Song Q."/>
            <person name="Chavarro C."/>
            <person name="Torres-Torres M."/>
            <person name="Geffroy V."/>
            <person name="Moghaddam S.M."/>
            <person name="Gao D."/>
            <person name="Abernathy B."/>
            <person name="Barry K."/>
            <person name="Blair M."/>
            <person name="Brick M.A."/>
            <person name="Chovatia M."/>
            <person name="Gepts P."/>
            <person name="Goodstein D.M."/>
            <person name="Gonzales M."/>
            <person name="Hellsten U."/>
            <person name="Hyten D.L."/>
            <person name="Jia G."/>
            <person name="Kelly J.D."/>
            <person name="Kudrna D."/>
            <person name="Lee R."/>
            <person name="Richard M.M."/>
            <person name="Miklas P.N."/>
            <person name="Osorno J.M."/>
            <person name="Rodrigues J."/>
            <person name="Thareau V."/>
            <person name="Urrea C.A."/>
            <person name="Wang M."/>
            <person name="Yu Y."/>
            <person name="Zhang M."/>
            <person name="Wing R.A."/>
            <person name="Cregan P.B."/>
            <person name="Rokhsar D.S."/>
            <person name="Jackson S.A."/>
        </authorList>
    </citation>
    <scope>NUCLEOTIDE SEQUENCE [LARGE SCALE GENOMIC DNA]</scope>
    <source>
        <strain evidence="2">cv. G19833</strain>
    </source>
</reference>
<evidence type="ECO:0000313" key="1">
    <source>
        <dbReference type="EMBL" id="ESW24556.1"/>
    </source>
</evidence>
<name>V7C6L8_PHAVU</name>
<protein>
    <submittedName>
        <fullName evidence="1">Uncharacterized protein</fullName>
    </submittedName>
</protein>
<dbReference type="OrthoDB" id="1431247at2759"/>
<sequence>MEINAAEAATNRSYEDFEPYCKWLTQEGQVILEINLKGQTVCNASDNLRCRHNNYNITITDLYQIYQMRGEIHTL</sequence>
<accession>V7C6L8</accession>
<gene>
    <name evidence="1" type="ORF">PHAVU_004G140600g</name>
</gene>
<dbReference type="EMBL" id="CM002291">
    <property type="protein sequence ID" value="ESW24556.1"/>
    <property type="molecule type" value="Genomic_DNA"/>
</dbReference>
<dbReference type="AlphaFoldDB" id="V7C6L8"/>
<evidence type="ECO:0000313" key="2">
    <source>
        <dbReference type="Proteomes" id="UP000000226"/>
    </source>
</evidence>